<dbReference type="InterPro" id="IPR011701">
    <property type="entry name" value="MFS"/>
</dbReference>
<feature type="transmembrane region" description="Helical" evidence="8">
    <location>
        <begin position="336"/>
        <end position="356"/>
    </location>
</feature>
<evidence type="ECO:0000256" key="7">
    <source>
        <dbReference type="ARBA" id="ARBA00038459"/>
    </source>
</evidence>
<feature type="domain" description="Major facilitator superfamily (MFS) profile" evidence="9">
    <location>
        <begin position="23"/>
        <end position="453"/>
    </location>
</feature>
<comment type="caution">
    <text evidence="10">The sequence shown here is derived from an EMBL/GenBank/DDBJ whole genome shotgun (WGS) entry which is preliminary data.</text>
</comment>
<feature type="transmembrane region" description="Helical" evidence="8">
    <location>
        <begin position="84"/>
        <end position="102"/>
    </location>
</feature>
<dbReference type="InterPro" id="IPR036259">
    <property type="entry name" value="MFS_trans_sf"/>
</dbReference>
<feature type="transmembrane region" description="Helical" evidence="8">
    <location>
        <begin position="54"/>
        <end position="72"/>
    </location>
</feature>
<feature type="non-terminal residue" evidence="10">
    <location>
        <position position="1"/>
    </location>
</feature>
<keyword evidence="4 8" id="KW-0812">Transmembrane</keyword>
<comment type="similarity">
    <text evidence="7">Belongs to the major facilitator superfamily. DHA1 family. Polyamines/proton antiporter (TC 2.A.1.2.16) subfamily.</text>
</comment>
<feature type="transmembrane region" description="Helical" evidence="8">
    <location>
        <begin position="114"/>
        <end position="132"/>
    </location>
</feature>
<sequence>VNWDGAADKECPRNWPLARRSLIVLSTSLLAFIVGFGSSVFAPASSVLTSEFNVSLPVSRLSVSLWILGIAISGPLSDVYSHRIALAISMLGLCLFQLPAALGTNIQTILVSRAISGIFASGVPYLIPRMYADICSPLPRSIALAVSTTAFHLGTTIAPIAAAYLLASPTSDNSPPWRWLSWLTLLLAAPFSTLTLLFTIPETSTPLLLQHKARRLRLETGNWALHAQSEEAPFIQPRLLIQTYLTKPIRMPTTEPLLAFFTLHLGIVHGILYFALYTIPFAFQSRGWDAPSAHLPLLSVALGGTVAGSAATIPFSRVYSLWRRGFGAEATPESRILPTMVLGSAILPMGLFWFGWTTQTHWLIQVVGVFFIGAGCVLVNTAGTVYILEAYGVHADSALAGHLAVRNLMAGTFPLWVGAICERLGVGWGSSMVAFGCLVLGLVPIVVLRWGERIREGGRY</sequence>
<accession>A0AA39WCX9</accession>
<evidence type="ECO:0000256" key="6">
    <source>
        <dbReference type="ARBA" id="ARBA00023136"/>
    </source>
</evidence>
<name>A0AA39WCX9_9PEZI</name>
<feature type="transmembrane region" description="Helical" evidence="8">
    <location>
        <begin position="362"/>
        <end position="388"/>
    </location>
</feature>
<reference evidence="10" key="1">
    <citation type="submission" date="2023-06" db="EMBL/GenBank/DDBJ databases">
        <title>Genome-scale phylogeny and comparative genomics of the fungal order Sordariales.</title>
        <authorList>
            <consortium name="Lawrence Berkeley National Laboratory"/>
            <person name="Hensen N."/>
            <person name="Bonometti L."/>
            <person name="Westerberg I."/>
            <person name="Brannstrom I.O."/>
            <person name="Guillou S."/>
            <person name="Cros-Aarteil S."/>
            <person name="Calhoun S."/>
            <person name="Haridas S."/>
            <person name="Kuo A."/>
            <person name="Mondo S."/>
            <person name="Pangilinan J."/>
            <person name="Riley R."/>
            <person name="Labutti K."/>
            <person name="Andreopoulos B."/>
            <person name="Lipzen A."/>
            <person name="Chen C."/>
            <person name="Yanf M."/>
            <person name="Daum C."/>
            <person name="Ng V."/>
            <person name="Clum A."/>
            <person name="Steindorff A."/>
            <person name="Ohm R."/>
            <person name="Martin F."/>
            <person name="Silar P."/>
            <person name="Natvig D."/>
            <person name="Lalanne C."/>
            <person name="Gautier V."/>
            <person name="Ament-Velasquez S.L."/>
            <person name="Kruys A."/>
            <person name="Hutchinson M.I."/>
            <person name="Powell A.J."/>
            <person name="Barry K."/>
            <person name="Miller A.N."/>
            <person name="Grigoriev I.V."/>
            <person name="Debuchy R."/>
            <person name="Gladieux P."/>
            <person name="Thoren M.H."/>
            <person name="Johannesson H."/>
        </authorList>
    </citation>
    <scope>NUCLEOTIDE SEQUENCE</scope>
    <source>
        <strain evidence="10">CBS 606.72</strain>
    </source>
</reference>
<comment type="subcellular location">
    <subcellularLocation>
        <location evidence="1">Cell membrane</location>
        <topology evidence="1">Multi-pass membrane protein</topology>
    </subcellularLocation>
</comment>
<gene>
    <name evidence="10" type="ORF">B0T14DRAFT_413472</name>
</gene>
<protein>
    <submittedName>
        <fullName evidence="10">Major facilitator superfamily domain-containing protein</fullName>
    </submittedName>
</protein>
<proteinExistence type="inferred from homology"/>
<dbReference type="PROSITE" id="PS50850">
    <property type="entry name" value="MFS"/>
    <property type="match status" value="1"/>
</dbReference>
<evidence type="ECO:0000259" key="9">
    <source>
        <dbReference type="PROSITE" id="PS50850"/>
    </source>
</evidence>
<evidence type="ECO:0000256" key="3">
    <source>
        <dbReference type="ARBA" id="ARBA00022475"/>
    </source>
</evidence>
<dbReference type="Gene3D" id="1.20.1250.20">
    <property type="entry name" value="MFS general substrate transporter like domains"/>
    <property type="match status" value="1"/>
</dbReference>
<keyword evidence="11" id="KW-1185">Reference proteome</keyword>
<dbReference type="EMBL" id="JAULSU010000007">
    <property type="protein sequence ID" value="KAK0612041.1"/>
    <property type="molecule type" value="Genomic_DNA"/>
</dbReference>
<feature type="transmembrane region" description="Helical" evidence="8">
    <location>
        <begin position="22"/>
        <end position="42"/>
    </location>
</feature>
<keyword evidence="6 8" id="KW-0472">Membrane</keyword>
<feature type="transmembrane region" description="Helical" evidence="8">
    <location>
        <begin position="179"/>
        <end position="200"/>
    </location>
</feature>
<dbReference type="PANTHER" id="PTHR23502:SF186">
    <property type="entry name" value="MAJOR FACILITATOR SUPERFAMILY (MFS) PROFILE DOMAIN-CONTAINING PROTEIN"/>
    <property type="match status" value="1"/>
</dbReference>
<dbReference type="AlphaFoldDB" id="A0AA39WCX9"/>
<feature type="transmembrane region" description="Helical" evidence="8">
    <location>
        <begin position="257"/>
        <end position="283"/>
    </location>
</feature>
<keyword evidence="5 8" id="KW-1133">Transmembrane helix</keyword>
<dbReference type="Proteomes" id="UP001175000">
    <property type="component" value="Unassembled WGS sequence"/>
</dbReference>
<keyword evidence="3" id="KW-1003">Cell membrane</keyword>
<feature type="transmembrane region" description="Helical" evidence="8">
    <location>
        <begin position="295"/>
        <end position="315"/>
    </location>
</feature>
<evidence type="ECO:0000256" key="5">
    <source>
        <dbReference type="ARBA" id="ARBA00022989"/>
    </source>
</evidence>
<evidence type="ECO:0000256" key="4">
    <source>
        <dbReference type="ARBA" id="ARBA00022692"/>
    </source>
</evidence>
<dbReference type="PANTHER" id="PTHR23502">
    <property type="entry name" value="MAJOR FACILITATOR SUPERFAMILY"/>
    <property type="match status" value="1"/>
</dbReference>
<organism evidence="10 11">
    <name type="scientific">Immersiella caudata</name>
    <dbReference type="NCBI Taxonomy" id="314043"/>
    <lineage>
        <taxon>Eukaryota</taxon>
        <taxon>Fungi</taxon>
        <taxon>Dikarya</taxon>
        <taxon>Ascomycota</taxon>
        <taxon>Pezizomycotina</taxon>
        <taxon>Sordariomycetes</taxon>
        <taxon>Sordariomycetidae</taxon>
        <taxon>Sordariales</taxon>
        <taxon>Lasiosphaeriaceae</taxon>
        <taxon>Immersiella</taxon>
    </lineage>
</organism>
<dbReference type="GO" id="GO:0022857">
    <property type="term" value="F:transmembrane transporter activity"/>
    <property type="evidence" value="ECO:0007669"/>
    <property type="project" value="InterPro"/>
</dbReference>
<dbReference type="GO" id="GO:0005886">
    <property type="term" value="C:plasma membrane"/>
    <property type="evidence" value="ECO:0007669"/>
    <property type="project" value="UniProtKB-SubCell"/>
</dbReference>
<evidence type="ECO:0000256" key="2">
    <source>
        <dbReference type="ARBA" id="ARBA00022448"/>
    </source>
</evidence>
<evidence type="ECO:0000256" key="1">
    <source>
        <dbReference type="ARBA" id="ARBA00004651"/>
    </source>
</evidence>
<keyword evidence="2" id="KW-0813">Transport</keyword>
<feature type="transmembrane region" description="Helical" evidence="8">
    <location>
        <begin position="408"/>
        <end position="426"/>
    </location>
</feature>
<dbReference type="SUPFAM" id="SSF103473">
    <property type="entry name" value="MFS general substrate transporter"/>
    <property type="match status" value="1"/>
</dbReference>
<feature type="non-terminal residue" evidence="10">
    <location>
        <position position="460"/>
    </location>
</feature>
<feature type="transmembrane region" description="Helical" evidence="8">
    <location>
        <begin position="144"/>
        <end position="167"/>
    </location>
</feature>
<evidence type="ECO:0000313" key="10">
    <source>
        <dbReference type="EMBL" id="KAK0612041.1"/>
    </source>
</evidence>
<dbReference type="Pfam" id="PF07690">
    <property type="entry name" value="MFS_1"/>
    <property type="match status" value="1"/>
</dbReference>
<dbReference type="InterPro" id="IPR020846">
    <property type="entry name" value="MFS_dom"/>
</dbReference>
<evidence type="ECO:0000313" key="11">
    <source>
        <dbReference type="Proteomes" id="UP001175000"/>
    </source>
</evidence>
<evidence type="ECO:0000256" key="8">
    <source>
        <dbReference type="SAM" id="Phobius"/>
    </source>
</evidence>
<feature type="transmembrane region" description="Helical" evidence="8">
    <location>
        <begin position="432"/>
        <end position="451"/>
    </location>
</feature>